<organism evidence="3 4">
    <name type="scientific">Candidatus Korarchaeum cryptofilum</name>
    <dbReference type="NCBI Taxonomy" id="498846"/>
    <lineage>
        <taxon>Archaea</taxon>
        <taxon>Thermoproteota</taxon>
        <taxon>Candidatus Korarchaeia</taxon>
        <taxon>Candidatus Korarchaeales</taxon>
        <taxon>Candidatus Korarchaeaceae</taxon>
        <taxon>Candidatus Korarchaeum</taxon>
    </lineage>
</organism>
<feature type="compositionally biased region" description="Gly residues" evidence="1">
    <location>
        <begin position="69"/>
        <end position="86"/>
    </location>
</feature>
<evidence type="ECO:0000256" key="1">
    <source>
        <dbReference type="SAM" id="MobiDB-lite"/>
    </source>
</evidence>
<protein>
    <submittedName>
        <fullName evidence="3">Uncharacterized protein</fullName>
    </submittedName>
</protein>
<proteinExistence type="predicted"/>
<keyword evidence="2" id="KW-0812">Transmembrane</keyword>
<dbReference type="AlphaFoldDB" id="A0A3R9QQM9"/>
<sequence>MEKEEFPAFLLIFILIFAALHYSGAMKKVVCSIPFLADSFLGKIYDCGGSVVIPTPQPPSPPNPQPSPDGGGGGSSGGGSSGGGTGVKLVGGAQGSTYTGPTGALYLASPVSTAGLQYSGVPALSRLYSSSYAPLPGTFTPIKGVTIWINTATLKQPGWYKVAVRAYYKSCGPNNNEYILPDQNVQRVGIYGEDGKLVGVGEIVVGASGSGTCLTKDEVEKIVARYCPSNYLQAPPNYAYICMFYHDMKATGNWDKVKNTTTMCPMTGGQRTAFIVTRDELVKLVGSPCQQYGVDYLTVDYKVLYCGDGKQPGGQCTDYTSWQNGVYLRVDISPHTTNSNPTDVGWFYTYGGYTTLEVNGYVYSIIPLQSLFGGDFMVINWNETLATAGISLLLTGTGFLLIRKSRRLRR</sequence>
<dbReference type="EMBL" id="RCOR01000028">
    <property type="protein sequence ID" value="RSN68537.1"/>
    <property type="molecule type" value="Genomic_DNA"/>
</dbReference>
<feature type="compositionally biased region" description="Pro residues" evidence="1">
    <location>
        <begin position="55"/>
        <end position="67"/>
    </location>
</feature>
<gene>
    <name evidence="3" type="ORF">D9Q81_05875</name>
</gene>
<name>A0A3R9QQM9_9CREN</name>
<dbReference type="Proteomes" id="UP000278149">
    <property type="component" value="Unassembled WGS sequence"/>
</dbReference>
<feature type="region of interest" description="Disordered" evidence="1">
    <location>
        <begin position="53"/>
        <end position="86"/>
    </location>
</feature>
<evidence type="ECO:0000313" key="3">
    <source>
        <dbReference type="EMBL" id="RSN68537.1"/>
    </source>
</evidence>
<dbReference type="PROSITE" id="PS50890">
    <property type="entry name" value="PUA"/>
    <property type="match status" value="1"/>
</dbReference>
<dbReference type="RefSeq" id="WP_125741930.1">
    <property type="nucleotide sequence ID" value="NZ_RCOR01000028.1"/>
</dbReference>
<keyword evidence="2" id="KW-0472">Membrane</keyword>
<keyword evidence="2" id="KW-1133">Transmembrane helix</keyword>
<evidence type="ECO:0000313" key="4">
    <source>
        <dbReference type="Proteomes" id="UP000278149"/>
    </source>
</evidence>
<evidence type="ECO:0000256" key="2">
    <source>
        <dbReference type="SAM" id="Phobius"/>
    </source>
</evidence>
<feature type="transmembrane region" description="Helical" evidence="2">
    <location>
        <begin position="385"/>
        <end position="402"/>
    </location>
</feature>
<comment type="caution">
    <text evidence="3">The sequence shown here is derived from an EMBL/GenBank/DDBJ whole genome shotgun (WGS) entry which is preliminary data.</text>
</comment>
<reference evidence="3 4" key="1">
    <citation type="submission" date="2018-10" db="EMBL/GenBank/DDBJ databases">
        <title>Co-occurring genomic capacity for anaerobic methane metabolism and dissimilatory sulfite reduction discovered in the Korarchaeota.</title>
        <authorList>
            <person name="Mckay L.J."/>
            <person name="Dlakic M."/>
            <person name="Fields M.W."/>
            <person name="Delmont T.O."/>
            <person name="Eren A.M."/>
            <person name="Jay Z.J."/>
            <person name="Klingelsmith K.B."/>
            <person name="Rusch D.B."/>
            <person name="Inskeep W.P."/>
        </authorList>
    </citation>
    <scope>NUCLEOTIDE SEQUENCE [LARGE SCALE GENOMIC DNA]</scope>
    <source>
        <strain evidence="3 4">WS</strain>
    </source>
</reference>
<accession>A0A3R9QQM9</accession>